<evidence type="ECO:0000313" key="2">
    <source>
        <dbReference type="Proteomes" id="UP000030002"/>
    </source>
</evidence>
<dbReference type="AlphaFoldDB" id="A0A0A0J2V4"/>
<reference evidence="1 2" key="1">
    <citation type="submission" date="2013-08" db="EMBL/GenBank/DDBJ databases">
        <title>The genome sequence of Knoellia sinensis.</title>
        <authorList>
            <person name="Zhu W."/>
            <person name="Wang G."/>
        </authorList>
    </citation>
    <scope>NUCLEOTIDE SEQUENCE [LARGE SCALE GENOMIC DNA]</scope>
    <source>
        <strain evidence="1 2">KCTC 19936</strain>
    </source>
</reference>
<dbReference type="Proteomes" id="UP000030002">
    <property type="component" value="Unassembled WGS sequence"/>
</dbReference>
<evidence type="ECO:0000313" key="1">
    <source>
        <dbReference type="EMBL" id="KGN31468.1"/>
    </source>
</evidence>
<name>A0A0A0J2V4_9MICO</name>
<organism evidence="1 2">
    <name type="scientific">Knoellia sinensis KCTC 19936</name>
    <dbReference type="NCBI Taxonomy" id="1385520"/>
    <lineage>
        <taxon>Bacteria</taxon>
        <taxon>Bacillati</taxon>
        <taxon>Actinomycetota</taxon>
        <taxon>Actinomycetes</taxon>
        <taxon>Micrococcales</taxon>
        <taxon>Intrasporangiaceae</taxon>
        <taxon>Knoellia</taxon>
    </lineage>
</organism>
<protein>
    <submittedName>
        <fullName evidence="1">Uncharacterized protein</fullName>
    </submittedName>
</protein>
<gene>
    <name evidence="1" type="ORF">N802_03635</name>
</gene>
<dbReference type="STRING" id="1385520.N802_03635"/>
<comment type="caution">
    <text evidence="1">The sequence shown here is derived from an EMBL/GenBank/DDBJ whole genome shotgun (WGS) entry which is preliminary data.</text>
</comment>
<accession>A0A0A0J2V4</accession>
<sequence length="67" mass="7081">MATIKGEADAERILRAAPAMSDVCGDSARYGVLRGGLVPRHVGELLHRILVEAQPRSRCGARVGGGR</sequence>
<dbReference type="EMBL" id="AVPJ01000011">
    <property type="protein sequence ID" value="KGN31468.1"/>
    <property type="molecule type" value="Genomic_DNA"/>
</dbReference>
<proteinExistence type="predicted"/>
<keyword evidence="2" id="KW-1185">Reference proteome</keyword>